<evidence type="ECO:0000256" key="5">
    <source>
        <dbReference type="ARBA" id="ARBA00022475"/>
    </source>
</evidence>
<feature type="transmembrane region" description="Helical" evidence="13">
    <location>
        <begin position="461"/>
        <end position="479"/>
    </location>
</feature>
<evidence type="ECO:0000256" key="11">
    <source>
        <dbReference type="ARBA" id="ARBA00033245"/>
    </source>
</evidence>
<keyword evidence="9 13" id="KW-0472">Membrane</keyword>
<dbReference type="Pfam" id="PF02096">
    <property type="entry name" value="60KD_IMP"/>
    <property type="match status" value="1"/>
</dbReference>
<evidence type="ECO:0000256" key="14">
    <source>
        <dbReference type="SAM" id="MobiDB-lite"/>
    </source>
</evidence>
<proteinExistence type="inferred from homology"/>
<feature type="region of interest" description="Disordered" evidence="14">
    <location>
        <begin position="31"/>
        <end position="55"/>
    </location>
</feature>
<dbReference type="HAMAP" id="MF_01810">
    <property type="entry name" value="YidC_type1"/>
    <property type="match status" value="1"/>
</dbReference>
<evidence type="ECO:0000259" key="16">
    <source>
        <dbReference type="Pfam" id="PF14849"/>
    </source>
</evidence>
<dbReference type="PANTHER" id="PTHR12428">
    <property type="entry name" value="OXA1"/>
    <property type="match status" value="1"/>
</dbReference>
<feature type="domain" description="Membrane insertase YidC N-terminal" evidence="16">
    <location>
        <begin position="70"/>
        <end position="344"/>
    </location>
</feature>
<dbReference type="PRINTS" id="PR01900">
    <property type="entry name" value="YIDCPROTEIN"/>
</dbReference>
<dbReference type="CDD" id="cd19961">
    <property type="entry name" value="EcYidC-like_peri"/>
    <property type="match status" value="1"/>
</dbReference>
<comment type="similarity">
    <text evidence="2 13">Belongs to the OXA1/ALB3/YidC family. Type 1 subfamily.</text>
</comment>
<comment type="subunit">
    <text evidence="13">Interacts with the Sec translocase complex via SecD. Specifically interacts with transmembrane segments of nascent integral membrane proteins during membrane integration.</text>
</comment>
<keyword evidence="8 13" id="KW-1133">Transmembrane helix</keyword>
<evidence type="ECO:0000256" key="8">
    <source>
        <dbReference type="ARBA" id="ARBA00022989"/>
    </source>
</evidence>
<keyword evidence="6 13" id="KW-0812">Transmembrane</keyword>
<comment type="function">
    <text evidence="13">Required for the insertion and/or proper folding and/or complex formation of integral membrane proteins into the membrane. Involved in integration of membrane proteins that insert both dependently and independently of the Sec translocase complex, as well as at least some lipoproteins. Aids folding of multispanning membrane proteins.</text>
</comment>
<comment type="caution">
    <text evidence="17">The sequence shown here is derived from an EMBL/GenBank/DDBJ whole genome shotgun (WGS) entry which is preliminary data.</text>
</comment>
<dbReference type="NCBIfam" id="NF002352">
    <property type="entry name" value="PRK01318.1-3"/>
    <property type="match status" value="1"/>
</dbReference>
<dbReference type="RefSeq" id="WP_119978645.1">
    <property type="nucleotide sequence ID" value="NZ_BPFB01000053.1"/>
</dbReference>
<protein>
    <recommendedName>
        <fullName evidence="3 13">Membrane protein insertase YidC</fullName>
    </recommendedName>
    <alternativeName>
        <fullName evidence="12 13">Foldase YidC</fullName>
    </alternativeName>
    <alternativeName>
        <fullName evidence="11 13">Membrane integrase YidC</fullName>
    </alternativeName>
    <alternativeName>
        <fullName evidence="13">Membrane protein YidC</fullName>
    </alternativeName>
</protein>
<evidence type="ECO:0000259" key="15">
    <source>
        <dbReference type="Pfam" id="PF02096"/>
    </source>
</evidence>
<feature type="transmembrane region" description="Helical" evidence="13">
    <location>
        <begin position="499"/>
        <end position="521"/>
    </location>
</feature>
<name>A0ABQ4NSC1_9GAMM</name>
<dbReference type="InterPro" id="IPR028055">
    <property type="entry name" value="YidC/Oxa/ALB_C"/>
</dbReference>
<dbReference type="PRINTS" id="PR00701">
    <property type="entry name" value="60KDINNERMP"/>
</dbReference>
<keyword evidence="10 13" id="KW-0143">Chaperone</keyword>
<keyword evidence="5 13" id="KW-1003">Cell membrane</keyword>
<dbReference type="EMBL" id="BPFB01000053">
    <property type="protein sequence ID" value="GIU01989.1"/>
    <property type="molecule type" value="Genomic_DNA"/>
</dbReference>
<dbReference type="NCBIfam" id="TIGR03593">
    <property type="entry name" value="yidC_nterm"/>
    <property type="match status" value="1"/>
</dbReference>
<evidence type="ECO:0000313" key="18">
    <source>
        <dbReference type="Proteomes" id="UP000761574"/>
    </source>
</evidence>
<dbReference type="PANTHER" id="PTHR12428:SF65">
    <property type="entry name" value="CYTOCHROME C OXIDASE ASSEMBLY PROTEIN COX18, MITOCHONDRIAL"/>
    <property type="match status" value="1"/>
</dbReference>
<feature type="compositionally biased region" description="Low complexity" evidence="14">
    <location>
        <begin position="32"/>
        <end position="45"/>
    </location>
</feature>
<dbReference type="InterPro" id="IPR019998">
    <property type="entry name" value="Membr_insert_YidC"/>
</dbReference>
<evidence type="ECO:0000256" key="12">
    <source>
        <dbReference type="ARBA" id="ARBA00033342"/>
    </source>
</evidence>
<organism evidence="17 18">
    <name type="scientific">Shewanella algidipiscicola</name>
    <dbReference type="NCBI Taxonomy" id="614070"/>
    <lineage>
        <taxon>Bacteria</taxon>
        <taxon>Pseudomonadati</taxon>
        <taxon>Pseudomonadota</taxon>
        <taxon>Gammaproteobacteria</taxon>
        <taxon>Alteromonadales</taxon>
        <taxon>Shewanellaceae</taxon>
        <taxon>Shewanella</taxon>
    </lineage>
</organism>
<keyword evidence="7 13" id="KW-0653">Protein transport</keyword>
<evidence type="ECO:0000256" key="2">
    <source>
        <dbReference type="ARBA" id="ARBA00010527"/>
    </source>
</evidence>
<feature type="domain" description="Membrane insertase YidC/Oxa/ALB C-terminal" evidence="15">
    <location>
        <begin position="355"/>
        <end position="534"/>
    </location>
</feature>
<dbReference type="Gene3D" id="2.70.98.90">
    <property type="match status" value="1"/>
</dbReference>
<keyword evidence="18" id="KW-1185">Reference proteome</keyword>
<evidence type="ECO:0000256" key="9">
    <source>
        <dbReference type="ARBA" id="ARBA00023136"/>
    </source>
</evidence>
<evidence type="ECO:0000256" key="4">
    <source>
        <dbReference type="ARBA" id="ARBA00022448"/>
    </source>
</evidence>
<evidence type="ECO:0000313" key="17">
    <source>
        <dbReference type="EMBL" id="GIU01989.1"/>
    </source>
</evidence>
<dbReference type="CDD" id="cd20070">
    <property type="entry name" value="5TM_YidC_Alb3"/>
    <property type="match status" value="1"/>
</dbReference>
<comment type="subcellular location">
    <subcellularLocation>
        <location evidence="1">Cell inner membrane</location>
        <topology evidence="1">Multi-pass membrane protein</topology>
    </subcellularLocation>
    <subcellularLocation>
        <location evidence="13">Cell membrane</location>
        <topology evidence="13">Multi-pass membrane protein</topology>
    </subcellularLocation>
</comment>
<dbReference type="InterPro" id="IPR047196">
    <property type="entry name" value="YidC_ALB_C"/>
</dbReference>
<evidence type="ECO:0000256" key="1">
    <source>
        <dbReference type="ARBA" id="ARBA00004429"/>
    </source>
</evidence>
<dbReference type="NCBIfam" id="TIGR03592">
    <property type="entry name" value="yidC_oxa1_cterm"/>
    <property type="match status" value="1"/>
</dbReference>
<evidence type="ECO:0000256" key="13">
    <source>
        <dbReference type="HAMAP-Rule" id="MF_01810"/>
    </source>
</evidence>
<dbReference type="Proteomes" id="UP000761574">
    <property type="component" value="Unassembled WGS sequence"/>
</dbReference>
<evidence type="ECO:0000256" key="6">
    <source>
        <dbReference type="ARBA" id="ARBA00022692"/>
    </source>
</evidence>
<dbReference type="InterPro" id="IPR001708">
    <property type="entry name" value="YidC/ALB3/OXA1/COX18"/>
</dbReference>
<dbReference type="Pfam" id="PF14849">
    <property type="entry name" value="YidC_periplas"/>
    <property type="match status" value="1"/>
</dbReference>
<sequence length="543" mass="61075">MESQRNILLIGLLFVSFLLWQQWQTDKNPQPVATESSVAASTTVANSHGSDVPDADAGLPEAVVASKELITVTTDQLILKINPVGGDIVYSALVAHKLELDKDEPFVLLEQTNDIYYIAQSGLIGRNGIDRSVKGRAHYSSQAQQYTMADGQETLEVPLTYVADNGVTYTKVFVLHRGKFNIDVDYRINNTSSEQLQVQMYGQIKHSIKESESSMMMPTYRGAAFSTQDTRYEKYSFEDMADKNLDKKTLGGWAAMLQHYFVSAWVPPANDQNTIFSSISAGGLANIGFRGAVYDIAPGSSQTIGAQFYVGPKDQAALSEISESLNLVVDYGFLWWLAVPIYKLLMIFQSFVGNWGLAIILITLTVRGLLYPLTKAQYTSMAKMRNLQPKLAEMKERFGDDRQKMGQAMMELYKKEKVNPMGGCLPILLQMPIFIALYWVLLESVELRHAPFMLWITDLSVQDPYYVMPILMGISMFLMQKMQPMAPTMDPMQQKMMQWMPVVFTVFFLWFPAGLVLYWLVGNIVAITQQKIIYAGLEKKGLK</sequence>
<evidence type="ECO:0000256" key="10">
    <source>
        <dbReference type="ARBA" id="ARBA00023186"/>
    </source>
</evidence>
<dbReference type="InterPro" id="IPR028053">
    <property type="entry name" value="Membr_insert_YidC_N"/>
</dbReference>
<accession>A0ABQ4NSC1</accession>
<dbReference type="InterPro" id="IPR038221">
    <property type="entry name" value="YidC_periplasmic_sf"/>
</dbReference>
<feature type="transmembrane region" description="Helical" evidence="13">
    <location>
        <begin position="355"/>
        <end position="374"/>
    </location>
</feature>
<gene>
    <name evidence="13 17" type="primary">yidC</name>
    <name evidence="17" type="ORF">TUM4630_32070</name>
</gene>
<feature type="transmembrane region" description="Helical" evidence="13">
    <location>
        <begin position="418"/>
        <end position="441"/>
    </location>
</feature>
<dbReference type="NCBIfam" id="NF002351">
    <property type="entry name" value="PRK01318.1-1"/>
    <property type="match status" value="1"/>
</dbReference>
<evidence type="ECO:0000256" key="7">
    <source>
        <dbReference type="ARBA" id="ARBA00022927"/>
    </source>
</evidence>
<reference evidence="17 18" key="1">
    <citation type="submission" date="2021-05" db="EMBL/GenBank/DDBJ databases">
        <title>Molecular characterization for Shewanella algae harboring chromosomal blaOXA-55-like strains isolated from clinical and environment sample.</title>
        <authorList>
            <person name="Ohama Y."/>
            <person name="Aoki K."/>
            <person name="Harada S."/>
            <person name="Moriya K."/>
            <person name="Ishii Y."/>
            <person name="Tateda K."/>
        </authorList>
    </citation>
    <scope>NUCLEOTIDE SEQUENCE [LARGE SCALE GENOMIC DNA]</scope>
    <source>
        <strain evidence="17 18">LMG 23746</strain>
    </source>
</reference>
<evidence type="ECO:0000256" key="3">
    <source>
        <dbReference type="ARBA" id="ARBA00015325"/>
    </source>
</evidence>
<keyword evidence="4 13" id="KW-0813">Transport</keyword>